<evidence type="ECO:0000256" key="8">
    <source>
        <dbReference type="HAMAP-Rule" id="MF_00195"/>
    </source>
</evidence>
<feature type="binding site" evidence="8">
    <location>
        <begin position="119"/>
        <end position="122"/>
    </location>
    <ligand>
        <name>GTP</name>
        <dbReference type="ChEBI" id="CHEBI:37565"/>
        <label>1</label>
    </ligand>
</feature>
<dbReference type="Proteomes" id="UP000270216">
    <property type="component" value="Unassembled WGS sequence"/>
</dbReference>
<dbReference type="InterPro" id="IPR032859">
    <property type="entry name" value="KH_dom-like"/>
</dbReference>
<dbReference type="InterPro" id="IPR027417">
    <property type="entry name" value="P-loop_NTPase"/>
</dbReference>
<evidence type="ECO:0000259" key="11">
    <source>
        <dbReference type="PROSITE" id="PS51712"/>
    </source>
</evidence>
<evidence type="ECO:0000256" key="10">
    <source>
        <dbReference type="RuleBase" id="RU004481"/>
    </source>
</evidence>
<comment type="subunit">
    <text evidence="8">Associates with the 50S ribosomal subunit.</text>
</comment>
<evidence type="ECO:0000256" key="9">
    <source>
        <dbReference type="PROSITE-ProRule" id="PRU01049"/>
    </source>
</evidence>
<dbReference type="InterPro" id="IPR015946">
    <property type="entry name" value="KH_dom-like_a/b"/>
</dbReference>
<dbReference type="EMBL" id="CABPSX010000002">
    <property type="protein sequence ID" value="VVG70609.1"/>
    <property type="molecule type" value="Genomic_DNA"/>
</dbReference>
<feature type="binding site" evidence="8">
    <location>
        <begin position="9"/>
        <end position="16"/>
    </location>
    <ligand>
        <name>GTP</name>
        <dbReference type="ChEBI" id="CHEBI:37565"/>
        <label>1</label>
    </ligand>
</feature>
<evidence type="ECO:0000313" key="13">
    <source>
        <dbReference type="EMBL" id="VVG70609.1"/>
    </source>
</evidence>
<dbReference type="FunFam" id="3.40.50.300:FF:000040">
    <property type="entry name" value="GTPase Der"/>
    <property type="match status" value="1"/>
</dbReference>
<evidence type="ECO:0000313" key="12">
    <source>
        <dbReference type="EMBL" id="RSK86998.1"/>
    </source>
</evidence>
<protein>
    <recommendedName>
        <fullName evidence="2 8">GTPase Der</fullName>
    </recommendedName>
    <alternativeName>
        <fullName evidence="7 8">GTP-binding protein EngA</fullName>
    </alternativeName>
</protein>
<dbReference type="KEGG" id="papi:SG18_17380"/>
<dbReference type="GO" id="GO:0042254">
    <property type="term" value="P:ribosome biogenesis"/>
    <property type="evidence" value="ECO:0007669"/>
    <property type="project" value="UniProtKB-KW"/>
</dbReference>
<comment type="similarity">
    <text evidence="1 8 9 10">Belongs to the TRAFAC class TrmE-Era-EngA-EngB-Septin-like GTPase superfamily. EngA (Der) GTPase family.</text>
</comment>
<dbReference type="GeneID" id="47014383"/>
<dbReference type="InterPro" id="IPR006073">
    <property type="entry name" value="GTP-bd"/>
</dbReference>
<gene>
    <name evidence="8 12" type="primary">der</name>
    <name evidence="12" type="ORF">EJE83_00425</name>
    <name evidence="13" type="ORF">PAP18089_01571</name>
</gene>
<evidence type="ECO:0000313" key="14">
    <source>
        <dbReference type="Proteomes" id="UP000270216"/>
    </source>
</evidence>
<dbReference type="FunFam" id="3.30.300.20:FF:000004">
    <property type="entry name" value="GTPase Der"/>
    <property type="match status" value="1"/>
</dbReference>
<dbReference type="Pfam" id="PF01926">
    <property type="entry name" value="MMR_HSR1"/>
    <property type="match status" value="2"/>
</dbReference>
<dbReference type="InterPro" id="IPR031166">
    <property type="entry name" value="G_ENGA"/>
</dbReference>
<keyword evidence="14" id="KW-1185">Reference proteome</keyword>
<dbReference type="EMBL" id="RWHX01000001">
    <property type="protein sequence ID" value="RSK86998.1"/>
    <property type="molecule type" value="Genomic_DNA"/>
</dbReference>
<dbReference type="CDD" id="cd01895">
    <property type="entry name" value="EngA2"/>
    <property type="match status" value="1"/>
</dbReference>
<dbReference type="PROSITE" id="PS51712">
    <property type="entry name" value="G_ENGA"/>
    <property type="match status" value="2"/>
</dbReference>
<evidence type="ECO:0000313" key="15">
    <source>
        <dbReference type="Proteomes" id="UP000364291"/>
    </source>
</evidence>
<evidence type="ECO:0000256" key="2">
    <source>
        <dbReference type="ARBA" id="ARBA00020953"/>
    </source>
</evidence>
<name>A0A0B5FIH6_9BURK</name>
<organism evidence="13 15">
    <name type="scientific">Pandoraea apista</name>
    <dbReference type="NCBI Taxonomy" id="93218"/>
    <lineage>
        <taxon>Bacteria</taxon>
        <taxon>Pseudomonadati</taxon>
        <taxon>Pseudomonadota</taxon>
        <taxon>Betaproteobacteria</taxon>
        <taxon>Burkholderiales</taxon>
        <taxon>Burkholderiaceae</taxon>
        <taxon>Pandoraea</taxon>
    </lineage>
</organism>
<dbReference type="GO" id="GO:0005525">
    <property type="term" value="F:GTP binding"/>
    <property type="evidence" value="ECO:0007669"/>
    <property type="project" value="UniProtKB-UniRule"/>
</dbReference>
<dbReference type="FunFam" id="3.40.50.300:FF:000057">
    <property type="entry name" value="GTPase Der"/>
    <property type="match status" value="1"/>
</dbReference>
<dbReference type="STRING" id="93218.XM39_17575"/>
<evidence type="ECO:0000256" key="6">
    <source>
        <dbReference type="ARBA" id="ARBA00023134"/>
    </source>
</evidence>
<dbReference type="InterPro" id="IPR005225">
    <property type="entry name" value="Small_GTP-bd"/>
</dbReference>
<accession>A0A0B5FIH6</accession>
<dbReference type="Pfam" id="PF14714">
    <property type="entry name" value="KH_dom-like"/>
    <property type="match status" value="1"/>
</dbReference>
<dbReference type="Gene3D" id="3.30.300.20">
    <property type="match status" value="1"/>
</dbReference>
<dbReference type="Proteomes" id="UP000364291">
    <property type="component" value="Unassembled WGS sequence"/>
</dbReference>
<evidence type="ECO:0000256" key="7">
    <source>
        <dbReference type="ARBA" id="ARBA00032345"/>
    </source>
</evidence>
<keyword evidence="5 8" id="KW-0547">Nucleotide-binding</keyword>
<dbReference type="HAMAP" id="MF_00195">
    <property type="entry name" value="GTPase_Der"/>
    <property type="match status" value="1"/>
</dbReference>
<dbReference type="Gene3D" id="3.40.50.300">
    <property type="entry name" value="P-loop containing nucleotide triphosphate hydrolases"/>
    <property type="match status" value="2"/>
</dbReference>
<dbReference type="CDD" id="cd01894">
    <property type="entry name" value="EngA1"/>
    <property type="match status" value="1"/>
</dbReference>
<sequence>MKPVIALVGRPNVGKSTLFNRLTRSRDALVADMPGLTRDRHYGEGRVGEHPYLLIDTGGFEPVAKEGIFHEMAKQTRQAVVEADVVIYIVDGRQGLTPHDQIIADYLRKTGRKIMLVVNKAEGMKYSSVANEFYELGLGDPLAISAAHGDGVKEVIDEAIAPFYANEDENDDDKQNDGRVKIAIVGRPNVGKSTLVNTLLGEERVIAFDMPGTTRDSIHIEFERQGRNYTLIDTAGLRRRGKVFEAVEKFSVVKTLQSIADANVVILMLDARQDISDQDAHIAGFIVESGRALVVGVNKWDGLDEYTREQTKQELERKLKFLSFANFHFVSAAKATGIGPLMRSVDEAYAAAMSKLPTPKLTKALIEAVEHQQPRRSGFSRPKLRYAHQGGSNPPIIVIHGNSLDGVTDTYRRYLENRFRETFKLKGTPLRIEFRNSANPYAKGE</sequence>
<feature type="binding site" evidence="8">
    <location>
        <begin position="233"/>
        <end position="237"/>
    </location>
    <ligand>
        <name>GTP</name>
        <dbReference type="ChEBI" id="CHEBI:37565"/>
        <label>2</label>
    </ligand>
</feature>
<evidence type="ECO:0000256" key="5">
    <source>
        <dbReference type="ARBA" id="ARBA00022741"/>
    </source>
</evidence>
<dbReference type="PANTHER" id="PTHR43834:SF6">
    <property type="entry name" value="GTPASE DER"/>
    <property type="match status" value="1"/>
</dbReference>
<dbReference type="AlphaFoldDB" id="A0A0B5FIH6"/>
<reference evidence="13 15" key="2">
    <citation type="submission" date="2019-08" db="EMBL/GenBank/DDBJ databases">
        <authorList>
            <person name="Peeters C."/>
        </authorList>
    </citation>
    <scope>NUCLEOTIDE SEQUENCE [LARGE SCALE GENOMIC DNA]</scope>
    <source>
        <strain evidence="13 15">LMG 18089</strain>
    </source>
</reference>
<dbReference type="SUPFAM" id="SSF52540">
    <property type="entry name" value="P-loop containing nucleoside triphosphate hydrolases"/>
    <property type="match status" value="2"/>
</dbReference>
<dbReference type="NCBIfam" id="TIGR03594">
    <property type="entry name" value="GTPase_EngA"/>
    <property type="match status" value="1"/>
</dbReference>
<keyword evidence="3 8" id="KW-0690">Ribosome biogenesis</keyword>
<proteinExistence type="inferred from homology"/>
<feature type="binding site" evidence="8">
    <location>
        <begin position="56"/>
        <end position="60"/>
    </location>
    <ligand>
        <name>GTP</name>
        <dbReference type="ChEBI" id="CHEBI:37565"/>
        <label>1</label>
    </ligand>
</feature>
<comment type="function">
    <text evidence="8 10">GTPase that plays an essential role in the late steps of ribosome biogenesis.</text>
</comment>
<dbReference type="NCBIfam" id="TIGR00231">
    <property type="entry name" value="small_GTP"/>
    <property type="match status" value="2"/>
</dbReference>
<keyword evidence="4 10" id="KW-0677">Repeat</keyword>
<evidence type="ECO:0000256" key="1">
    <source>
        <dbReference type="ARBA" id="ARBA00008279"/>
    </source>
</evidence>
<keyword evidence="6 8" id="KW-0342">GTP-binding</keyword>
<reference evidence="12 14" key="1">
    <citation type="submission" date="2018-12" db="EMBL/GenBank/DDBJ databases">
        <title>Whole genome sequence of a Pandoraea apista isolate from a patient with cystic fibrosis.</title>
        <authorList>
            <person name="Kenna D.T."/>
            <person name="Turton J.F."/>
        </authorList>
    </citation>
    <scope>NUCLEOTIDE SEQUENCE [LARGE SCALE GENOMIC DNA]</scope>
    <source>
        <strain evidence="12 14">Pa13324</strain>
    </source>
</reference>
<feature type="domain" description="EngA-type G" evidence="11">
    <location>
        <begin position="180"/>
        <end position="353"/>
    </location>
</feature>
<dbReference type="GO" id="GO:0043022">
    <property type="term" value="F:ribosome binding"/>
    <property type="evidence" value="ECO:0007669"/>
    <property type="project" value="TreeGrafter"/>
</dbReference>
<feature type="binding site" evidence="8">
    <location>
        <begin position="298"/>
        <end position="301"/>
    </location>
    <ligand>
        <name>GTP</name>
        <dbReference type="ChEBI" id="CHEBI:37565"/>
        <label>2</label>
    </ligand>
</feature>
<dbReference type="InterPro" id="IPR016484">
    <property type="entry name" value="GTPase_Der"/>
</dbReference>
<feature type="domain" description="EngA-type G" evidence="11">
    <location>
        <begin position="3"/>
        <end position="167"/>
    </location>
</feature>
<feature type="binding site" evidence="8">
    <location>
        <begin position="186"/>
        <end position="193"/>
    </location>
    <ligand>
        <name>GTP</name>
        <dbReference type="ChEBI" id="CHEBI:37565"/>
        <label>2</label>
    </ligand>
</feature>
<dbReference type="PIRSF" id="PIRSF006485">
    <property type="entry name" value="GTP-binding_EngA"/>
    <property type="match status" value="1"/>
</dbReference>
<evidence type="ECO:0000256" key="3">
    <source>
        <dbReference type="ARBA" id="ARBA00022517"/>
    </source>
</evidence>
<dbReference type="RefSeq" id="WP_042115551.1">
    <property type="nucleotide sequence ID" value="NZ_CABPSX010000002.1"/>
</dbReference>
<dbReference type="PRINTS" id="PR00326">
    <property type="entry name" value="GTP1OBG"/>
</dbReference>
<dbReference type="OrthoDB" id="9805918at2"/>
<evidence type="ECO:0000256" key="4">
    <source>
        <dbReference type="ARBA" id="ARBA00022737"/>
    </source>
</evidence>
<dbReference type="PANTHER" id="PTHR43834">
    <property type="entry name" value="GTPASE DER"/>
    <property type="match status" value="1"/>
</dbReference>